<accession>A0ABR6XI38</accession>
<dbReference type="InterPro" id="IPR012337">
    <property type="entry name" value="RNaseH-like_sf"/>
</dbReference>
<organism evidence="1 2">
    <name type="scientific">Undibacterium aquatile</name>
    <dbReference type="NCBI Taxonomy" id="1537398"/>
    <lineage>
        <taxon>Bacteria</taxon>
        <taxon>Pseudomonadati</taxon>
        <taxon>Pseudomonadota</taxon>
        <taxon>Betaproteobacteria</taxon>
        <taxon>Burkholderiales</taxon>
        <taxon>Oxalobacteraceae</taxon>
        <taxon>Undibacterium</taxon>
    </lineage>
</organism>
<evidence type="ECO:0000313" key="2">
    <source>
        <dbReference type="Proteomes" id="UP000637632"/>
    </source>
</evidence>
<evidence type="ECO:0000313" key="1">
    <source>
        <dbReference type="EMBL" id="MBC3812428.1"/>
    </source>
</evidence>
<keyword evidence="2" id="KW-1185">Reference proteome</keyword>
<dbReference type="EMBL" id="JACOFT010000005">
    <property type="protein sequence ID" value="MBC3812428.1"/>
    <property type="molecule type" value="Genomic_DNA"/>
</dbReference>
<dbReference type="SUPFAM" id="SSF53098">
    <property type="entry name" value="Ribonuclease H-like"/>
    <property type="match status" value="1"/>
</dbReference>
<protein>
    <submittedName>
        <fullName evidence="1">Uncharacterized protein</fullName>
    </submittedName>
</protein>
<gene>
    <name evidence="1" type="ORF">H8K26_13360</name>
</gene>
<proteinExistence type="predicted"/>
<sequence length="167" mass="19107">MMTVPIVIAFEASGFGRGSYPVEVGFSQRHGEGWCSLIRPEHDWNLWDEIAAGLHQIPREILVANGNPVRMVAEQLNSQLDGYTVYTDGWVHDYILMARLFEAAACSPNFRLADLREIISPQQESMWQATKIQVEDELNLARHRASNEARILQLTWLRTFDACRILH</sequence>
<name>A0ABR6XI38_9BURK</name>
<comment type="caution">
    <text evidence="1">The sequence shown here is derived from an EMBL/GenBank/DDBJ whole genome shotgun (WGS) entry which is preliminary data.</text>
</comment>
<dbReference type="RefSeq" id="WP_186897589.1">
    <property type="nucleotide sequence ID" value="NZ_JACOFT010000005.1"/>
</dbReference>
<dbReference type="Proteomes" id="UP000637632">
    <property type="component" value="Unassembled WGS sequence"/>
</dbReference>
<reference evidence="1 2" key="1">
    <citation type="submission" date="2020-08" db="EMBL/GenBank/DDBJ databases">
        <title>Novel species isolated from subtropical streams in China.</title>
        <authorList>
            <person name="Lu H."/>
        </authorList>
    </citation>
    <scope>NUCLEOTIDE SEQUENCE [LARGE SCALE GENOMIC DNA]</scope>
    <source>
        <strain evidence="1 2">CCTCC AB 2015119</strain>
    </source>
</reference>